<comment type="caution">
    <text evidence="3">The sequence shown here is derived from an EMBL/GenBank/DDBJ whole genome shotgun (WGS) entry which is preliminary data.</text>
</comment>
<feature type="domain" description="HTH merR-type" evidence="2">
    <location>
        <begin position="1"/>
        <end position="69"/>
    </location>
</feature>
<evidence type="ECO:0000313" key="3">
    <source>
        <dbReference type="EMBL" id="RZT97623.1"/>
    </source>
</evidence>
<dbReference type="GO" id="GO:0046872">
    <property type="term" value="F:metal ion binding"/>
    <property type="evidence" value="ECO:0007669"/>
    <property type="project" value="InterPro"/>
</dbReference>
<protein>
    <submittedName>
        <fullName evidence="3">MerR family transcriptional regulator</fullName>
    </submittedName>
</protein>
<dbReference type="GO" id="GO:0003677">
    <property type="term" value="F:DNA binding"/>
    <property type="evidence" value="ECO:0007669"/>
    <property type="project" value="UniProtKB-KW"/>
</dbReference>
<dbReference type="Proteomes" id="UP000293671">
    <property type="component" value="Unassembled WGS sequence"/>
</dbReference>
<dbReference type="Gene3D" id="1.10.1660.10">
    <property type="match status" value="1"/>
</dbReference>
<accession>A0A4Q7VMS1</accession>
<dbReference type="EMBL" id="SHKP01000006">
    <property type="protein sequence ID" value="RZT97623.1"/>
    <property type="molecule type" value="Genomic_DNA"/>
</dbReference>
<evidence type="ECO:0000256" key="1">
    <source>
        <dbReference type="ARBA" id="ARBA00023125"/>
    </source>
</evidence>
<dbReference type="SMART" id="SM00422">
    <property type="entry name" value="HTH_MERR"/>
    <property type="match status" value="1"/>
</dbReference>
<sequence>MRIKELAARCQVPVDTIRHYEKAGLLGRPARSANGYRRYTEADAERLVLVRNCRSLDMSHDEVRELLAFIDHPAPDCGAVDRVVAAHLEHVRNRLDALKRLEQQLGGLLASCGSARTGEGCAIVAALAADGERGVPVAPGETGTHGGPRRSH</sequence>
<organism evidence="3 4">
    <name type="scientific">Rivibacter subsaxonicus</name>
    <dbReference type="NCBI Taxonomy" id="457575"/>
    <lineage>
        <taxon>Bacteria</taxon>
        <taxon>Pseudomonadati</taxon>
        <taxon>Pseudomonadota</taxon>
        <taxon>Betaproteobacteria</taxon>
        <taxon>Burkholderiales</taxon>
        <taxon>Rivibacter</taxon>
    </lineage>
</organism>
<reference evidence="3 4" key="1">
    <citation type="submission" date="2019-02" db="EMBL/GenBank/DDBJ databases">
        <title>Genomic Encyclopedia of Type Strains, Phase IV (KMG-IV): sequencing the most valuable type-strain genomes for metagenomic binning, comparative biology and taxonomic classification.</title>
        <authorList>
            <person name="Goeker M."/>
        </authorList>
    </citation>
    <scope>NUCLEOTIDE SEQUENCE [LARGE SCALE GENOMIC DNA]</scope>
    <source>
        <strain evidence="3 4">DSM 19570</strain>
    </source>
</reference>
<dbReference type="Pfam" id="PF13411">
    <property type="entry name" value="MerR_1"/>
    <property type="match status" value="1"/>
</dbReference>
<dbReference type="InterPro" id="IPR009061">
    <property type="entry name" value="DNA-bd_dom_put_sf"/>
</dbReference>
<keyword evidence="4" id="KW-1185">Reference proteome</keyword>
<dbReference type="CDD" id="cd04784">
    <property type="entry name" value="HTH_CadR-PbrR"/>
    <property type="match status" value="1"/>
</dbReference>
<dbReference type="PRINTS" id="PR00040">
    <property type="entry name" value="HTHMERR"/>
</dbReference>
<dbReference type="GO" id="GO:0003700">
    <property type="term" value="F:DNA-binding transcription factor activity"/>
    <property type="evidence" value="ECO:0007669"/>
    <property type="project" value="InterPro"/>
</dbReference>
<dbReference type="PANTHER" id="PTHR30204:SF92">
    <property type="entry name" value="HTH-TYPE TRANSCRIPTIONAL REGULATOR ZNTR"/>
    <property type="match status" value="1"/>
</dbReference>
<dbReference type="AlphaFoldDB" id="A0A4Q7VMS1"/>
<dbReference type="InterPro" id="IPR047057">
    <property type="entry name" value="MerR_fam"/>
</dbReference>
<proteinExistence type="predicted"/>
<name>A0A4Q7VMS1_9BURK</name>
<dbReference type="InterPro" id="IPR000551">
    <property type="entry name" value="MerR-type_HTH_dom"/>
</dbReference>
<evidence type="ECO:0000259" key="2">
    <source>
        <dbReference type="PROSITE" id="PS50937"/>
    </source>
</evidence>
<dbReference type="GO" id="GO:0045893">
    <property type="term" value="P:positive regulation of DNA-templated transcription"/>
    <property type="evidence" value="ECO:0007669"/>
    <property type="project" value="InterPro"/>
</dbReference>
<dbReference type="PANTHER" id="PTHR30204">
    <property type="entry name" value="REDOX-CYCLING DRUG-SENSING TRANSCRIPTIONAL ACTIVATOR SOXR"/>
    <property type="match status" value="1"/>
</dbReference>
<gene>
    <name evidence="3" type="ORF">EV670_2014</name>
</gene>
<dbReference type="PROSITE" id="PS50937">
    <property type="entry name" value="HTH_MERR_2"/>
    <property type="match status" value="1"/>
</dbReference>
<keyword evidence="1" id="KW-0238">DNA-binding</keyword>
<dbReference type="SUPFAM" id="SSF46955">
    <property type="entry name" value="Putative DNA-binding domain"/>
    <property type="match status" value="1"/>
</dbReference>
<dbReference type="InterPro" id="IPR011791">
    <property type="entry name" value="CadR-PbrR"/>
</dbReference>
<dbReference type="RefSeq" id="WP_165393293.1">
    <property type="nucleotide sequence ID" value="NZ_SHKP01000006.1"/>
</dbReference>
<evidence type="ECO:0000313" key="4">
    <source>
        <dbReference type="Proteomes" id="UP000293671"/>
    </source>
</evidence>